<reference evidence="1 2" key="1">
    <citation type="submission" date="2020-08" db="EMBL/GenBank/DDBJ databases">
        <title>Genomic Encyclopedia of Type Strains, Phase IV (KMG-IV): sequencing the most valuable type-strain genomes for metagenomic binning, comparative biology and taxonomic classification.</title>
        <authorList>
            <person name="Goeker M."/>
        </authorList>
    </citation>
    <scope>NUCLEOTIDE SEQUENCE [LARGE SCALE GENOMIC DNA]</scope>
    <source>
        <strain evidence="1 2">DSM 103737</strain>
    </source>
</reference>
<protein>
    <recommendedName>
        <fullName evidence="3">Holin of 3TMs, for gene-transfer release</fullName>
    </recommendedName>
</protein>
<comment type="caution">
    <text evidence="1">The sequence shown here is derived from an EMBL/GenBank/DDBJ whole genome shotgun (WGS) entry which is preliminary data.</text>
</comment>
<dbReference type="AlphaFoldDB" id="A0A840C789"/>
<accession>A0A840C789</accession>
<evidence type="ECO:0000313" key="1">
    <source>
        <dbReference type="EMBL" id="MBB4018217.1"/>
    </source>
</evidence>
<proteinExistence type="predicted"/>
<evidence type="ECO:0008006" key="3">
    <source>
        <dbReference type="Google" id="ProtNLM"/>
    </source>
</evidence>
<dbReference type="EMBL" id="JACIEN010000003">
    <property type="protein sequence ID" value="MBB4018217.1"/>
    <property type="molecule type" value="Genomic_DNA"/>
</dbReference>
<keyword evidence="2" id="KW-1185">Reference proteome</keyword>
<dbReference type="RefSeq" id="WP_183317212.1">
    <property type="nucleotide sequence ID" value="NZ_JACIEN010000003.1"/>
</dbReference>
<sequence length="170" mass="18266">MQWGDLAGAIIKTGATGLGTVIGGPLGASLGSVVGKEIARRLGVDATPEAVGQAIQNDPRAADVVQAVEAEHAALIVELEKKALDHQLALAQLDREEGIFSWGWRPGGMWLIGFLWLQNCTLAPLVSLFTDARVPMIPWDQLMVFTGLFSGFYMGGHTIKDAIKTWRSAR</sequence>
<organism evidence="1 2">
    <name type="scientific">Chelatococcus caeni</name>
    <dbReference type="NCBI Taxonomy" id="1348468"/>
    <lineage>
        <taxon>Bacteria</taxon>
        <taxon>Pseudomonadati</taxon>
        <taxon>Pseudomonadota</taxon>
        <taxon>Alphaproteobacteria</taxon>
        <taxon>Hyphomicrobiales</taxon>
        <taxon>Chelatococcaceae</taxon>
        <taxon>Chelatococcus</taxon>
    </lineage>
</organism>
<gene>
    <name evidence="1" type="ORF">GGR16_003251</name>
</gene>
<dbReference type="Proteomes" id="UP000577362">
    <property type="component" value="Unassembled WGS sequence"/>
</dbReference>
<name>A0A840C789_9HYPH</name>
<evidence type="ECO:0000313" key="2">
    <source>
        <dbReference type="Proteomes" id="UP000577362"/>
    </source>
</evidence>